<reference evidence="1" key="1">
    <citation type="submission" date="2022-04" db="EMBL/GenBank/DDBJ databases">
        <title>Carnegiea gigantea Genome sequencing and assembly v2.</title>
        <authorList>
            <person name="Copetti D."/>
            <person name="Sanderson M.J."/>
            <person name="Burquez A."/>
            <person name="Wojciechowski M.F."/>
        </authorList>
    </citation>
    <scope>NUCLEOTIDE SEQUENCE</scope>
    <source>
        <strain evidence="1">SGP5-SGP5p</strain>
        <tissue evidence="1">Aerial part</tissue>
    </source>
</reference>
<dbReference type="Gene3D" id="3.40.630.30">
    <property type="match status" value="1"/>
</dbReference>
<evidence type="ECO:0000313" key="1">
    <source>
        <dbReference type="EMBL" id="KAJ8426699.1"/>
    </source>
</evidence>
<name>A0A9Q1GWY0_9CARY</name>
<keyword evidence="2" id="KW-1185">Reference proteome</keyword>
<dbReference type="OrthoDB" id="10039976at2759"/>
<evidence type="ECO:0000313" key="2">
    <source>
        <dbReference type="Proteomes" id="UP001153076"/>
    </source>
</evidence>
<organism evidence="1 2">
    <name type="scientific">Carnegiea gigantea</name>
    <dbReference type="NCBI Taxonomy" id="171969"/>
    <lineage>
        <taxon>Eukaryota</taxon>
        <taxon>Viridiplantae</taxon>
        <taxon>Streptophyta</taxon>
        <taxon>Embryophyta</taxon>
        <taxon>Tracheophyta</taxon>
        <taxon>Spermatophyta</taxon>
        <taxon>Magnoliopsida</taxon>
        <taxon>eudicotyledons</taxon>
        <taxon>Gunneridae</taxon>
        <taxon>Pentapetalae</taxon>
        <taxon>Caryophyllales</taxon>
        <taxon>Cactineae</taxon>
        <taxon>Cactaceae</taxon>
        <taxon>Cactoideae</taxon>
        <taxon>Echinocereeae</taxon>
        <taxon>Carnegiea</taxon>
    </lineage>
</organism>
<sequence length="156" mass="17890">METADAIDHNFWIQQCLCSNLLSHMTDTMIFEFDNSKGELSYKIRRFEVTNKSRAFIELSSQLAVWDSVSHKEFEDRFQELSPQGDDRIFCMLIRERLQQKVGHIEDVVVNANARGLQLGKKADSVYAYGFGFGFEFGVQLMGTEDLSVVAVFTEE</sequence>
<protein>
    <submittedName>
        <fullName evidence="1">Uncharacterized protein</fullName>
    </submittedName>
</protein>
<gene>
    <name evidence="1" type="ORF">Cgig2_025789</name>
</gene>
<dbReference type="EMBL" id="JAKOGI010001251">
    <property type="protein sequence ID" value="KAJ8426699.1"/>
    <property type="molecule type" value="Genomic_DNA"/>
</dbReference>
<dbReference type="Proteomes" id="UP001153076">
    <property type="component" value="Unassembled WGS sequence"/>
</dbReference>
<comment type="caution">
    <text evidence="1">The sequence shown here is derived from an EMBL/GenBank/DDBJ whole genome shotgun (WGS) entry which is preliminary data.</text>
</comment>
<accession>A0A9Q1GWY0</accession>
<proteinExistence type="predicted"/>
<dbReference type="AlphaFoldDB" id="A0A9Q1GWY0"/>